<dbReference type="EMBL" id="BTRK01000004">
    <property type="protein sequence ID" value="GMR47084.1"/>
    <property type="molecule type" value="Genomic_DNA"/>
</dbReference>
<evidence type="ECO:0000256" key="1">
    <source>
        <dbReference type="ARBA" id="ARBA00004167"/>
    </source>
</evidence>
<keyword evidence="5" id="KW-0472">Membrane</keyword>
<evidence type="ECO:0000256" key="2">
    <source>
        <dbReference type="ARBA" id="ARBA00007647"/>
    </source>
</evidence>
<dbReference type="PANTHER" id="PTHR47024">
    <property type="entry name" value="BIOFILM ABSENT ON HEAD (AFTER YERSINIA EXPOSURE)-RELATED"/>
    <property type="match status" value="1"/>
</dbReference>
<evidence type="ECO:0000256" key="3">
    <source>
        <dbReference type="ARBA" id="ARBA00022676"/>
    </source>
</evidence>
<protein>
    <recommendedName>
        <fullName evidence="6">Glycosyltransferase family 92 protein</fullName>
        <ecNumber evidence="6">2.4.1.-</ecNumber>
    </recommendedName>
</protein>
<comment type="subcellular location">
    <subcellularLocation>
        <location evidence="1">Membrane</location>
        <topology evidence="1">Single-pass membrane protein</topology>
    </subcellularLocation>
</comment>
<gene>
    <name evidence="7" type="ORF">PMAYCL1PPCAC_17279</name>
</gene>
<comment type="caution">
    <text evidence="7">The sequence shown here is derived from an EMBL/GenBank/DDBJ whole genome shotgun (WGS) entry which is preliminary data.</text>
</comment>
<proteinExistence type="inferred from homology"/>
<evidence type="ECO:0000313" key="7">
    <source>
        <dbReference type="EMBL" id="GMR47084.1"/>
    </source>
</evidence>
<dbReference type="Proteomes" id="UP001328107">
    <property type="component" value="Unassembled WGS sequence"/>
</dbReference>
<evidence type="ECO:0000256" key="4">
    <source>
        <dbReference type="ARBA" id="ARBA00022679"/>
    </source>
</evidence>
<name>A0AAN5I080_9BILA</name>
<dbReference type="PANTHER" id="PTHR47024:SF1">
    <property type="entry name" value="GLYCOSYLTRANSFERASE FAMILY 92 PROTEIN"/>
    <property type="match status" value="1"/>
</dbReference>
<evidence type="ECO:0000313" key="8">
    <source>
        <dbReference type="Proteomes" id="UP001328107"/>
    </source>
</evidence>
<comment type="similarity">
    <text evidence="2 6">Belongs to the glycosyltransferase 92 family.</text>
</comment>
<accession>A0AAN5I080</accession>
<feature type="non-terminal residue" evidence="7">
    <location>
        <position position="1"/>
    </location>
</feature>
<dbReference type="EC" id="2.4.1.-" evidence="6"/>
<dbReference type="AlphaFoldDB" id="A0AAN5I080"/>
<sequence length="218" mass="24896">VQVCVPPLYWYHDWPKMILFFELWKKHSPTFIIYANSYSKNVGKVLEHYKKKGLVQIVNWPTLQSSEDGEDPNAGIYRLSHSLAHNDCVLRMKGEIGVLLDIDEYIHIPGNATLLDFAKREFGKDGNLGSLLFNHNGLKITPMDGTFDGAAVYVNATGPSKAVFRPEFVKYLSTHWVHTYSRVGKGRKWVPRDEALLLHNRVQFSSDHLKNTIETPIT</sequence>
<dbReference type="Pfam" id="PF01697">
    <property type="entry name" value="Glyco_transf_92"/>
    <property type="match status" value="1"/>
</dbReference>
<keyword evidence="3 6" id="KW-0328">Glycosyltransferase</keyword>
<feature type="non-terminal residue" evidence="7">
    <location>
        <position position="218"/>
    </location>
</feature>
<dbReference type="GO" id="GO:0016757">
    <property type="term" value="F:glycosyltransferase activity"/>
    <property type="evidence" value="ECO:0007669"/>
    <property type="project" value="UniProtKB-UniRule"/>
</dbReference>
<evidence type="ECO:0000256" key="5">
    <source>
        <dbReference type="ARBA" id="ARBA00023136"/>
    </source>
</evidence>
<evidence type="ECO:0000256" key="6">
    <source>
        <dbReference type="RuleBase" id="RU366017"/>
    </source>
</evidence>
<reference evidence="8" key="1">
    <citation type="submission" date="2022-10" db="EMBL/GenBank/DDBJ databases">
        <title>Genome assembly of Pristionchus species.</title>
        <authorList>
            <person name="Yoshida K."/>
            <person name="Sommer R.J."/>
        </authorList>
    </citation>
    <scope>NUCLEOTIDE SEQUENCE [LARGE SCALE GENOMIC DNA]</scope>
    <source>
        <strain evidence="8">RS5460</strain>
    </source>
</reference>
<keyword evidence="4 6" id="KW-0808">Transferase</keyword>
<dbReference type="InterPro" id="IPR008166">
    <property type="entry name" value="Glyco_transf_92"/>
</dbReference>
<dbReference type="GO" id="GO:0016020">
    <property type="term" value="C:membrane"/>
    <property type="evidence" value="ECO:0007669"/>
    <property type="project" value="UniProtKB-SubCell"/>
</dbReference>
<keyword evidence="8" id="KW-1185">Reference proteome</keyword>
<organism evidence="7 8">
    <name type="scientific">Pristionchus mayeri</name>
    <dbReference type="NCBI Taxonomy" id="1317129"/>
    <lineage>
        <taxon>Eukaryota</taxon>
        <taxon>Metazoa</taxon>
        <taxon>Ecdysozoa</taxon>
        <taxon>Nematoda</taxon>
        <taxon>Chromadorea</taxon>
        <taxon>Rhabditida</taxon>
        <taxon>Rhabditina</taxon>
        <taxon>Diplogasteromorpha</taxon>
        <taxon>Diplogasteroidea</taxon>
        <taxon>Neodiplogasteridae</taxon>
        <taxon>Pristionchus</taxon>
    </lineage>
</organism>